<evidence type="ECO:0000256" key="1">
    <source>
        <dbReference type="ARBA" id="ARBA00008591"/>
    </source>
</evidence>
<dbReference type="Pfam" id="PF01865">
    <property type="entry name" value="PhoU_div"/>
    <property type="match status" value="1"/>
</dbReference>
<dbReference type="PANTHER" id="PTHR36536:SF3">
    <property type="entry name" value="UPF0111 PROTEIN HI_1603"/>
    <property type="match status" value="1"/>
</dbReference>
<name>A0A7C3J3V2_9CREN</name>
<evidence type="ECO:0000256" key="2">
    <source>
        <dbReference type="SAM" id="Coils"/>
    </source>
</evidence>
<protein>
    <submittedName>
        <fullName evidence="3">DUF47 family protein</fullName>
    </submittedName>
</protein>
<dbReference type="InterPro" id="IPR018445">
    <property type="entry name" value="Put_Phosphate_transp_reg"/>
</dbReference>
<accession>A0A7C3J3V2</accession>
<comment type="similarity">
    <text evidence="1">Belongs to the UPF0111 family.</text>
</comment>
<comment type="caution">
    <text evidence="3">The sequence shown here is derived from an EMBL/GenBank/DDBJ whole genome shotgun (WGS) entry which is preliminary data.</text>
</comment>
<reference evidence="3" key="1">
    <citation type="journal article" date="2020" name="mSystems">
        <title>Genome- and Community-Level Interaction Insights into Carbon Utilization and Element Cycling Functions of Hydrothermarchaeota in Hydrothermal Sediment.</title>
        <authorList>
            <person name="Zhou Z."/>
            <person name="Liu Y."/>
            <person name="Xu W."/>
            <person name="Pan J."/>
            <person name="Luo Z.H."/>
            <person name="Li M."/>
        </authorList>
    </citation>
    <scope>NUCLEOTIDE SEQUENCE [LARGE SCALE GENOMIC DNA]</scope>
    <source>
        <strain evidence="3">SpSt-468</strain>
    </source>
</reference>
<dbReference type="InterPro" id="IPR038078">
    <property type="entry name" value="PhoU-like_sf"/>
</dbReference>
<evidence type="ECO:0000313" key="3">
    <source>
        <dbReference type="EMBL" id="HFK20616.1"/>
    </source>
</evidence>
<proteinExistence type="inferred from homology"/>
<dbReference type="Gene3D" id="1.20.58.220">
    <property type="entry name" value="Phosphate transport system protein phou homolog 2, domain 2"/>
    <property type="match status" value="1"/>
</dbReference>
<dbReference type="EMBL" id="DSTX01000007">
    <property type="protein sequence ID" value="HFK20616.1"/>
    <property type="molecule type" value="Genomic_DNA"/>
</dbReference>
<gene>
    <name evidence="3" type="ORF">ENS19_04955</name>
</gene>
<organism evidence="3">
    <name type="scientific">Candidatus Methanomethylicus mesodigestus</name>
    <dbReference type="NCBI Taxonomy" id="1867258"/>
    <lineage>
        <taxon>Archaea</taxon>
        <taxon>Thermoproteota</taxon>
        <taxon>Methanosuratincolia</taxon>
        <taxon>Candidatus Methanomethylicales</taxon>
        <taxon>Candidatus Methanomethylicaceae</taxon>
        <taxon>Candidatus Methanomethylicus</taxon>
    </lineage>
</organism>
<feature type="coiled-coil region" evidence="2">
    <location>
        <begin position="136"/>
        <end position="163"/>
    </location>
</feature>
<dbReference type="AlphaFoldDB" id="A0A7C3J3V2"/>
<keyword evidence="2" id="KW-0175">Coiled coil</keyword>
<sequence length="232" mass="26205">MKVKIMLGAGHIGIWMGRREERAVISACKRHIEKIFSIVNRFKQFVDAYCDGNVEAAKKIATEITTLEREADEIKESIIDELMESSLHPMDQDEIIRLIMTADDIAAHLKSATRKMTYAHTSDVPEPIKNGLKDMVNSLIDEMVALIQTIEALEKNKGEVTAKAEITERIEEKIDDMRVDLLAKILDWGDIAEHVRDFVMVKEAVENIESASDKMEDTADVLRAIAILRGKK</sequence>
<dbReference type="InterPro" id="IPR002727">
    <property type="entry name" value="DUF47"/>
</dbReference>
<dbReference type="PANTHER" id="PTHR36536">
    <property type="entry name" value="UPF0111 PROTEIN HI_1603"/>
    <property type="match status" value="1"/>
</dbReference>